<dbReference type="Proteomes" id="UP001161017">
    <property type="component" value="Unassembled WGS sequence"/>
</dbReference>
<name>A0AA43QMB3_9LECA</name>
<proteinExistence type="predicted"/>
<evidence type="ECO:0000256" key="1">
    <source>
        <dbReference type="SAM" id="MobiDB-lite"/>
    </source>
</evidence>
<evidence type="ECO:0000313" key="2">
    <source>
        <dbReference type="EMBL" id="MDI1487601.1"/>
    </source>
</evidence>
<feature type="compositionally biased region" description="Polar residues" evidence="1">
    <location>
        <begin position="7"/>
        <end position="16"/>
    </location>
</feature>
<feature type="compositionally biased region" description="Basic and acidic residues" evidence="1">
    <location>
        <begin position="19"/>
        <end position="47"/>
    </location>
</feature>
<feature type="region of interest" description="Disordered" evidence="1">
    <location>
        <begin position="268"/>
        <end position="298"/>
    </location>
</feature>
<keyword evidence="3" id="KW-1185">Reference proteome</keyword>
<dbReference type="EMBL" id="JAPUFD010000005">
    <property type="protein sequence ID" value="MDI1487601.1"/>
    <property type="molecule type" value="Genomic_DNA"/>
</dbReference>
<sequence length="333" mass="37318">MYPEQNPMINYQQPSNPAHHADLDDLDKEMLHEAHQQQDHDSPRDEPPPPYPEPGEEEPVPNEHYSWIPPSPPNHVLNNAVLAVPSLPKPPPSSAPPQVTHQLYNSTRLPIPFAFAVSMGTSALSVAGMVAVARVRIKQYLTHVNKEYFMPRGLCARIAKQNSLPQWIGQSPDAPLLAPLPQGPEPASFPSIRDRRMAALRGYVADDLQFDGLPPQGKGKGEGNFLDKMSAKMVARKQHKVEEKMYERHLKEQEEEAKERRKMEKEVAKIEKKGKGRAKAEKEISKAREEYRDKTGEAGKKEIKAARKFLFVVVQDLKTAEEQMKQAGAGVAT</sequence>
<reference evidence="2" key="1">
    <citation type="journal article" date="2023" name="Genome Biol. Evol.">
        <title>First Whole Genome Sequence and Flow Cytometry Genome Size Data for the Lichen-Forming Fungus Ramalina farinacea (Ascomycota).</title>
        <authorList>
            <person name="Llewellyn T."/>
            <person name="Mian S."/>
            <person name="Hill R."/>
            <person name="Leitch I.J."/>
            <person name="Gaya E."/>
        </authorList>
    </citation>
    <scope>NUCLEOTIDE SEQUENCE</scope>
    <source>
        <strain evidence="2">LIQ254RAFAR</strain>
    </source>
</reference>
<organism evidence="2 3">
    <name type="scientific">Ramalina farinacea</name>
    <dbReference type="NCBI Taxonomy" id="258253"/>
    <lineage>
        <taxon>Eukaryota</taxon>
        <taxon>Fungi</taxon>
        <taxon>Dikarya</taxon>
        <taxon>Ascomycota</taxon>
        <taxon>Pezizomycotina</taxon>
        <taxon>Lecanoromycetes</taxon>
        <taxon>OSLEUM clade</taxon>
        <taxon>Lecanoromycetidae</taxon>
        <taxon>Lecanorales</taxon>
        <taxon>Lecanorineae</taxon>
        <taxon>Ramalinaceae</taxon>
        <taxon>Ramalina</taxon>
    </lineage>
</organism>
<gene>
    <name evidence="2" type="ORF">OHK93_006871</name>
</gene>
<feature type="region of interest" description="Disordered" evidence="1">
    <location>
        <begin position="1"/>
        <end position="71"/>
    </location>
</feature>
<dbReference type="AlphaFoldDB" id="A0AA43QMB3"/>
<comment type="caution">
    <text evidence="2">The sequence shown here is derived from an EMBL/GenBank/DDBJ whole genome shotgun (WGS) entry which is preliminary data.</text>
</comment>
<evidence type="ECO:0000313" key="3">
    <source>
        <dbReference type="Proteomes" id="UP001161017"/>
    </source>
</evidence>
<protein>
    <submittedName>
        <fullName evidence="2">Uncharacterized protein</fullName>
    </submittedName>
</protein>
<accession>A0AA43QMB3</accession>